<dbReference type="AlphaFoldDB" id="A0A0M7AY31"/>
<dbReference type="EMBL" id="CXWC01000018">
    <property type="protein sequence ID" value="CTQ79326.1"/>
    <property type="molecule type" value="Genomic_DNA"/>
</dbReference>
<name>A0A0M7AY31_9HYPH</name>
<dbReference type="InterPro" id="IPR015424">
    <property type="entry name" value="PyrdxlP-dep_Trfase"/>
</dbReference>
<keyword evidence="2" id="KW-1185">Reference proteome</keyword>
<gene>
    <name evidence="1" type="ORF">LA5096_06134</name>
</gene>
<dbReference type="InterPro" id="IPR015421">
    <property type="entry name" value="PyrdxlP-dep_Trfase_major"/>
</dbReference>
<organism evidence="1 2">
    <name type="scientific">Roseibium album</name>
    <dbReference type="NCBI Taxonomy" id="311410"/>
    <lineage>
        <taxon>Bacteria</taxon>
        <taxon>Pseudomonadati</taxon>
        <taxon>Pseudomonadota</taxon>
        <taxon>Alphaproteobacteria</taxon>
        <taxon>Hyphomicrobiales</taxon>
        <taxon>Stappiaceae</taxon>
        <taxon>Roseibium</taxon>
    </lineage>
</organism>
<dbReference type="SUPFAM" id="SSF53383">
    <property type="entry name" value="PLP-dependent transferases"/>
    <property type="match status" value="1"/>
</dbReference>
<accession>A0A0M7AY31</accession>
<sequence length="420" mass="44013">MTSDRFGNALDPGVGYARGELLRSSADEVRRLRHAGKLAADFVARNGVERIGVFTGNLRYYPVSLEDVQELCEEWVGPGLFGEDLRKASINHLGGRGHEQATVVNRTSAGIVAAVLALSDGRPVVSLVPSGDRSHASVGRGARLACVPVIEVYEIPELKKVLEARLPSLTIITTVTSELSMLADSVTLQAVRLAKAAKSRVLMDEAYGARFRPVLHDGAPSLSFGADLVITNTDKAGLPGPRAGVLCGEADALVSVAAKASELGMEARAPVAVGAMRSLMAFTPDLLIAEVKDGQLLADALESVFGVGAVTRSPLGPKISEEDAHAHVLKVAGTEYSTRVPAETTAAIGMLMLQTLGIVTVNTHGQPGGRVSLRLKPTAGALKRVGGVSAIAQCLEAAMTETANHLEDADWFSELLFGGT</sequence>
<dbReference type="STRING" id="311410.LA5095_05979"/>
<evidence type="ECO:0000313" key="1">
    <source>
        <dbReference type="EMBL" id="CTQ79326.1"/>
    </source>
</evidence>
<dbReference type="Proteomes" id="UP000049983">
    <property type="component" value="Unassembled WGS sequence"/>
</dbReference>
<reference evidence="2" key="1">
    <citation type="submission" date="2015-07" db="EMBL/GenBank/DDBJ databases">
        <authorList>
            <person name="Rodrigo-Torres Lidia"/>
            <person name="Arahal R.David."/>
        </authorList>
    </citation>
    <scope>NUCLEOTIDE SEQUENCE [LARGE SCALE GENOMIC DNA]</scope>
    <source>
        <strain evidence="2">CECT 5096</strain>
    </source>
</reference>
<dbReference type="RefSeq" id="WP_199485864.1">
    <property type="nucleotide sequence ID" value="NZ_CXWA01000016.1"/>
</dbReference>
<proteinExistence type="predicted"/>
<dbReference type="Gene3D" id="3.40.640.10">
    <property type="entry name" value="Type I PLP-dependent aspartate aminotransferase-like (Major domain)"/>
    <property type="match status" value="1"/>
</dbReference>
<protein>
    <submittedName>
        <fullName evidence="1">Pyridoxal phosphate enzyme, family</fullName>
    </submittedName>
</protein>
<dbReference type="GeneID" id="97673360"/>
<evidence type="ECO:0000313" key="2">
    <source>
        <dbReference type="Proteomes" id="UP000049983"/>
    </source>
</evidence>
<dbReference type="Gene3D" id="3.90.1150.70">
    <property type="match status" value="1"/>
</dbReference>